<accession>A0ABP0RQT6</accession>
<reference evidence="1 2" key="1">
    <citation type="submission" date="2024-02" db="EMBL/GenBank/DDBJ databases">
        <authorList>
            <person name="Chen Y."/>
            <person name="Shah S."/>
            <person name="Dougan E. K."/>
            <person name="Thang M."/>
            <person name="Chan C."/>
        </authorList>
    </citation>
    <scope>NUCLEOTIDE SEQUENCE [LARGE SCALE GENOMIC DNA]</scope>
</reference>
<comment type="caution">
    <text evidence="1">The sequence shown here is derived from an EMBL/GenBank/DDBJ whole genome shotgun (WGS) entry which is preliminary data.</text>
</comment>
<keyword evidence="2" id="KW-1185">Reference proteome</keyword>
<name>A0ABP0RQT6_9DINO</name>
<protein>
    <submittedName>
        <fullName evidence="1">Uncharacterized protein</fullName>
    </submittedName>
</protein>
<dbReference type="SUPFAM" id="SSF53448">
    <property type="entry name" value="Nucleotide-diphospho-sugar transferases"/>
    <property type="match status" value="1"/>
</dbReference>
<gene>
    <name evidence="1" type="ORF">CCMP2556_LOCUS47868</name>
</gene>
<dbReference type="Gene3D" id="3.90.550.10">
    <property type="entry name" value="Spore Coat Polysaccharide Biosynthesis Protein SpsA, Chain A"/>
    <property type="match status" value="1"/>
</dbReference>
<sequence>MSLECFPSLQLLVACCPDPSVAPPEFHGCPAEFLSMRPSCCMPGVVVAVLKALETLSPQLVELMPLEGSYQETVTSIGGLMRTYLLDSDHQQMEAWRLYSLAFARTAIMEVDPIKDRFMQMQHVQDSQQLLRVAIQSSRRLLHSMFRLESLYIFLLGHTATTLQLKMQDVSPENVLEPFQPALNLYEVGMNTFDLLAYSIIPNLEAMIKDPQGRGFSMLQPPSRNHSAEEISLLAVSLGSWAKTGFLTLWSVLQHRSTALRVFILGDARGLEAVAEAVEELQKQEHGMLEGVSFEPLDFERDPNFRAYLEKYPKDCSFGAAGKAILARAVCHLVLPHSVTKVISLDLGDVLVLEDLRNLWQEFENMEDHHLLAASHAVALSHINAGVVLYHVERMRSRRFHELTLQAVHDQQRARYDPTCLRDQSIINTLHSFREEFGYQGPSPVMILPCAWSVFPTTEWLSYWNSPERWLPQLRERRRYPGMVSVTRLEVFCPDEMDVLSAWAFLPMSDVNRQERLRAYALYEGHKKERYCSADRSGRRCCQCGEKVKLLHVAGDMKNWPSMQALLRAYMPPFKELPVKPFDEALSKDWTGGSERLKHLHSQTVHQAVLAAKTMGLQALFGPCATLRCQASGRDHLQYVAVPMTLSLPLLVEVETTALQDAHLLLGIESHSGLELLVNGAEEEGASCLRWVRSAPGSMAAQAWTMRREIMCVPYGSPGFAGPGESSWTRFSVFLGVDGRIVVRFQDAEWGNVLPKEPLEILKRASVTLSIGILVPLGPEVDVPTGPILGRWTPSSSVFTYRGVGSKREERWVGHTCQSHPECVSVAWIPRLARRGT</sequence>
<proteinExistence type="predicted"/>
<evidence type="ECO:0000313" key="2">
    <source>
        <dbReference type="Proteomes" id="UP001642484"/>
    </source>
</evidence>
<organism evidence="1 2">
    <name type="scientific">Durusdinium trenchii</name>
    <dbReference type="NCBI Taxonomy" id="1381693"/>
    <lineage>
        <taxon>Eukaryota</taxon>
        <taxon>Sar</taxon>
        <taxon>Alveolata</taxon>
        <taxon>Dinophyceae</taxon>
        <taxon>Suessiales</taxon>
        <taxon>Symbiodiniaceae</taxon>
        <taxon>Durusdinium</taxon>
    </lineage>
</organism>
<dbReference type="Proteomes" id="UP001642484">
    <property type="component" value="Unassembled WGS sequence"/>
</dbReference>
<evidence type="ECO:0000313" key="1">
    <source>
        <dbReference type="EMBL" id="CAK9101542.1"/>
    </source>
</evidence>
<dbReference type="EMBL" id="CAXAMN010026250">
    <property type="protein sequence ID" value="CAK9101542.1"/>
    <property type="molecule type" value="Genomic_DNA"/>
</dbReference>
<dbReference type="InterPro" id="IPR029044">
    <property type="entry name" value="Nucleotide-diphossugar_trans"/>
</dbReference>